<reference evidence="4 5" key="1">
    <citation type="submission" date="2021-06" db="EMBL/GenBank/DDBJ databases">
        <title>Bacillus sp. RD4P76, an endophyte from a halophyte.</title>
        <authorList>
            <person name="Sun J.-Q."/>
        </authorList>
    </citation>
    <scope>NUCLEOTIDE SEQUENCE [LARGE SCALE GENOMIC DNA]</scope>
    <source>
        <strain evidence="4 5">CGMCC 1.15917</strain>
    </source>
</reference>
<organism evidence="4 5">
    <name type="scientific">Evansella tamaricis</name>
    <dbReference type="NCBI Taxonomy" id="2069301"/>
    <lineage>
        <taxon>Bacteria</taxon>
        <taxon>Bacillati</taxon>
        <taxon>Bacillota</taxon>
        <taxon>Bacilli</taxon>
        <taxon>Bacillales</taxon>
        <taxon>Bacillaceae</taxon>
        <taxon>Evansella</taxon>
    </lineage>
</organism>
<dbReference type="InterPro" id="IPR013024">
    <property type="entry name" value="GGCT-like"/>
</dbReference>
<dbReference type="PANTHER" id="PTHR12510">
    <property type="entry name" value="TROPONIN C-AKIN-1 PROTEIN"/>
    <property type="match status" value="1"/>
</dbReference>
<name>A0ABS6JID0_9BACI</name>
<keyword evidence="5" id="KW-1185">Reference proteome</keyword>
<evidence type="ECO:0000259" key="3">
    <source>
        <dbReference type="Pfam" id="PF06094"/>
    </source>
</evidence>
<evidence type="ECO:0000313" key="5">
    <source>
        <dbReference type="Proteomes" id="UP000784880"/>
    </source>
</evidence>
<accession>A0ABS6JID0</accession>
<proteinExistence type="inferred from homology"/>
<gene>
    <name evidence="4" type="ORF">KS419_17015</name>
</gene>
<dbReference type="Pfam" id="PF06094">
    <property type="entry name" value="GGACT"/>
    <property type="match status" value="1"/>
</dbReference>
<comment type="caution">
    <text evidence="4">The sequence shown here is derived from an EMBL/GenBank/DDBJ whole genome shotgun (WGS) entry which is preliminary data.</text>
</comment>
<evidence type="ECO:0000313" key="4">
    <source>
        <dbReference type="EMBL" id="MBU9713431.1"/>
    </source>
</evidence>
<feature type="domain" description="Gamma-glutamylcyclotransferase AIG2-like" evidence="3">
    <location>
        <begin position="7"/>
        <end position="126"/>
    </location>
</feature>
<dbReference type="CDD" id="cd06661">
    <property type="entry name" value="GGCT_like"/>
    <property type="match status" value="1"/>
</dbReference>
<dbReference type="InterPro" id="IPR039126">
    <property type="entry name" value="GGACT"/>
</dbReference>
<evidence type="ECO:0000256" key="1">
    <source>
        <dbReference type="ARBA" id="ARBA00008861"/>
    </source>
</evidence>
<dbReference type="PANTHER" id="PTHR12510:SF4">
    <property type="entry name" value="GAMMA-GLUTAMYLAMINECYCLOTRANSFERASE"/>
    <property type="match status" value="1"/>
</dbReference>
<sequence length="130" mass="14924">MKVLHHVFVYGTLRKGEVNHHFLTSANLLSDEAWTTGTLYDTGLGYPALLEKGTDHIYGEIYEVDDEVLASLDVLEGYEVDGSENLYERKKILLNNDNEHTEAFTYYISPQNENMLLTKIESGDWKQHNK</sequence>
<dbReference type="RefSeq" id="WP_217067586.1">
    <property type="nucleotide sequence ID" value="NZ_JAHQCS010000135.1"/>
</dbReference>
<protein>
    <recommendedName>
        <fullName evidence="2">Gamma-glutamylcyclotransferase family protein</fullName>
    </recommendedName>
</protein>
<dbReference type="InterPro" id="IPR009288">
    <property type="entry name" value="AIG2-like_dom"/>
</dbReference>
<dbReference type="Proteomes" id="UP000784880">
    <property type="component" value="Unassembled WGS sequence"/>
</dbReference>
<dbReference type="EMBL" id="JAHQCS010000135">
    <property type="protein sequence ID" value="MBU9713431.1"/>
    <property type="molecule type" value="Genomic_DNA"/>
</dbReference>
<evidence type="ECO:0000256" key="2">
    <source>
        <dbReference type="RuleBase" id="RU367036"/>
    </source>
</evidence>
<comment type="similarity">
    <text evidence="1 2">Belongs to the gamma-glutamylcyclotransferase family.</text>
</comment>